<dbReference type="OrthoDB" id="445007at2759"/>
<dbReference type="Gene3D" id="2.60.120.620">
    <property type="entry name" value="q2cbj1_9rhob like domain"/>
    <property type="match status" value="1"/>
</dbReference>
<evidence type="ECO:0008006" key="3">
    <source>
        <dbReference type="Google" id="ProtNLM"/>
    </source>
</evidence>
<dbReference type="RefSeq" id="XP_016257699.1">
    <property type="nucleotide sequence ID" value="XM_016412079.1"/>
</dbReference>
<dbReference type="VEuPathDB" id="FungiDB:PV06_10522"/>
<dbReference type="HOGENOM" id="CLU_049199_0_0_1"/>
<keyword evidence="2" id="KW-1185">Reference proteome</keyword>
<dbReference type="AlphaFoldDB" id="A0A0D2D2F2"/>
<dbReference type="InterPro" id="IPR008775">
    <property type="entry name" value="Phytyl_CoA_dOase-like"/>
</dbReference>
<dbReference type="GeneID" id="27362596"/>
<evidence type="ECO:0000313" key="1">
    <source>
        <dbReference type="EMBL" id="KIW37483.1"/>
    </source>
</evidence>
<reference evidence="1 2" key="1">
    <citation type="submission" date="2015-01" db="EMBL/GenBank/DDBJ databases">
        <title>The Genome Sequence of Exophiala oligosperma CBS72588.</title>
        <authorList>
            <consortium name="The Broad Institute Genomics Platform"/>
            <person name="Cuomo C."/>
            <person name="de Hoog S."/>
            <person name="Gorbushina A."/>
            <person name="Stielow B."/>
            <person name="Teixiera M."/>
            <person name="Abouelleil A."/>
            <person name="Chapman S.B."/>
            <person name="Priest M."/>
            <person name="Young S.K."/>
            <person name="Wortman J."/>
            <person name="Nusbaum C."/>
            <person name="Birren B."/>
        </authorList>
    </citation>
    <scope>NUCLEOTIDE SEQUENCE [LARGE SCALE GENOMIC DNA]</scope>
    <source>
        <strain evidence="1 2">CBS 72588</strain>
    </source>
</reference>
<proteinExistence type="predicted"/>
<sequence>MSAQVVKRTFQAEPNGRILAWAEQDNWTDERGPLGVERDSPPLAPLTAESPQWLRDLHINGWAIVKGAVPKERALNYAEKAEDWLEGFKMGYKRDDPSTWKSTNIPRHRFGGLFDHFSFAHAQFVWDCKSEPGVREIFAEIWGTNELTVSFDGGTLAFPTPDEPDHGRTPWPHADQSAYRPWPHCIQGLLNLLPNGPDDGGLAVMTGSAPLFPKFFKENDPVMQPEGGWMKRDHLRWNDVQMKWFEDHGCEWVKPSLDPGDFILWDSRAAHYGAGPMSSNKRMAVYTCYKPIKFLTEDQRLRKVEAFKRGYMTSHDPTDFVLKEEQMADWNILHPYGPPTVNKETQQAIGIIPYRKD</sequence>
<accession>A0A0D2D2F2</accession>
<dbReference type="PANTHER" id="PTHR31630">
    <property type="entry name" value="PHYTANOYL-COA DIOXYGENASE-RELATED-RELATED"/>
    <property type="match status" value="1"/>
</dbReference>
<name>A0A0D2D2F2_9EURO</name>
<dbReference type="SUPFAM" id="SSF51197">
    <property type="entry name" value="Clavaminate synthase-like"/>
    <property type="match status" value="1"/>
</dbReference>
<dbReference type="EMBL" id="KN847344">
    <property type="protein sequence ID" value="KIW37483.1"/>
    <property type="molecule type" value="Genomic_DNA"/>
</dbReference>
<dbReference type="Pfam" id="PF05721">
    <property type="entry name" value="PhyH"/>
    <property type="match status" value="1"/>
</dbReference>
<dbReference type="Proteomes" id="UP000053342">
    <property type="component" value="Unassembled WGS sequence"/>
</dbReference>
<gene>
    <name evidence="1" type="ORF">PV06_10522</name>
</gene>
<evidence type="ECO:0000313" key="2">
    <source>
        <dbReference type="Proteomes" id="UP000053342"/>
    </source>
</evidence>
<dbReference type="PANTHER" id="PTHR31630:SF6">
    <property type="entry name" value="PHYTANOYL-COA DIOXYGENASE-RELATED"/>
    <property type="match status" value="1"/>
</dbReference>
<protein>
    <recommendedName>
        <fullName evidence="3">Phytanoyl-CoA dioxygenase</fullName>
    </recommendedName>
</protein>
<organism evidence="1 2">
    <name type="scientific">Exophiala oligosperma</name>
    <dbReference type="NCBI Taxonomy" id="215243"/>
    <lineage>
        <taxon>Eukaryota</taxon>
        <taxon>Fungi</taxon>
        <taxon>Dikarya</taxon>
        <taxon>Ascomycota</taxon>
        <taxon>Pezizomycotina</taxon>
        <taxon>Eurotiomycetes</taxon>
        <taxon>Chaetothyriomycetidae</taxon>
        <taxon>Chaetothyriales</taxon>
        <taxon>Herpotrichiellaceae</taxon>
        <taxon>Exophiala</taxon>
    </lineage>
</organism>